<dbReference type="Proteomes" id="UP001338137">
    <property type="component" value="Unassembled WGS sequence"/>
</dbReference>
<name>A0ABU6FY07_9BACL</name>
<evidence type="ECO:0000313" key="1">
    <source>
        <dbReference type="EMBL" id="MEC0226762.1"/>
    </source>
</evidence>
<reference evidence="1 2" key="1">
    <citation type="submission" date="2023-03" db="EMBL/GenBank/DDBJ databases">
        <title>Bacillus Genome Sequencing.</title>
        <authorList>
            <person name="Dunlap C."/>
        </authorList>
    </citation>
    <scope>NUCLEOTIDE SEQUENCE [LARGE SCALE GENOMIC DNA]</scope>
    <source>
        <strain evidence="1 2">BD-533</strain>
    </source>
</reference>
<protein>
    <submittedName>
        <fullName evidence="1">Uncharacterized protein</fullName>
    </submittedName>
</protein>
<evidence type="ECO:0000313" key="2">
    <source>
        <dbReference type="Proteomes" id="UP001338137"/>
    </source>
</evidence>
<comment type="caution">
    <text evidence="1">The sequence shown here is derived from an EMBL/GenBank/DDBJ whole genome shotgun (WGS) entry which is preliminary data.</text>
</comment>
<proteinExistence type="predicted"/>
<gene>
    <name evidence="1" type="ORF">P4I72_06480</name>
</gene>
<keyword evidence="2" id="KW-1185">Reference proteome</keyword>
<sequence>MRKIDWVPRPEFTLDLSLKIAHIVKLNFGETHKAWEKKIVTRDGIIHAWSMAYACKNQDCAHAGVAYKSAEAEMLSMKHSSFLCYSNSKLDYSIKMYTNPYIEETYRSKLFAASGTSSFTLSFGSGGAHRCCRSGA</sequence>
<dbReference type="EMBL" id="JARLKY010000012">
    <property type="protein sequence ID" value="MEC0226762.1"/>
    <property type="molecule type" value="Genomic_DNA"/>
</dbReference>
<organism evidence="1 2">
    <name type="scientific">Paenibacillus alba</name>
    <dbReference type="NCBI Taxonomy" id="1197127"/>
    <lineage>
        <taxon>Bacteria</taxon>
        <taxon>Bacillati</taxon>
        <taxon>Bacillota</taxon>
        <taxon>Bacilli</taxon>
        <taxon>Bacillales</taxon>
        <taxon>Paenibacillaceae</taxon>
        <taxon>Paenibacillus</taxon>
    </lineage>
</organism>
<dbReference type="RefSeq" id="WP_326071172.1">
    <property type="nucleotide sequence ID" value="NZ_JARLKY010000012.1"/>
</dbReference>
<accession>A0ABU6FY07</accession>